<protein>
    <submittedName>
        <fullName evidence="1">Uncharacterized protein</fullName>
    </submittedName>
</protein>
<evidence type="ECO:0000313" key="1">
    <source>
        <dbReference type="EMBL" id="CCC51254.1"/>
    </source>
</evidence>
<accession>G0U5V3</accession>
<organism evidence="1">
    <name type="scientific">Trypanosoma vivax (strain Y486)</name>
    <dbReference type="NCBI Taxonomy" id="1055687"/>
    <lineage>
        <taxon>Eukaryota</taxon>
        <taxon>Discoba</taxon>
        <taxon>Euglenozoa</taxon>
        <taxon>Kinetoplastea</taxon>
        <taxon>Metakinetoplastina</taxon>
        <taxon>Trypanosomatida</taxon>
        <taxon>Trypanosomatidae</taxon>
        <taxon>Trypanosoma</taxon>
        <taxon>Duttonella</taxon>
    </lineage>
</organism>
<sequence length="833" mass="93948">MKSSEVLKDSIMAAILMECVKNKSMGLLSHSSVLHERLISPSTRDLVYQCCLELVDNTQRRRSVGQLLLSYISTFPPSRATLQAIADKCKLCVASRSPYSSVYQELKVVVETYLNHKPLGYMSGHTLPPGKKNHTFCQNEFGSNPGYIRKCNLQPPLTTHDLEKGKNIVPISGCSDEEFTAAAKEKNKSPSRPKAVTYNVVGCKDYVNQLPLECTELLINQQVLVLNSFWRKYSTNSSVLRATSFLVKLMCDAYVSKIPLQTNYSFFRSVSICYLPTLFEMMGSTYACVRYHVYDILLTLGVHFQLVDTQGVFTGCTEALEEELVWLLLTLLRKQSLCETRDETIWTIAAKCAIVIIPPKKLHLIDCGALYQMMKSPALMTFHQQLYSTFAEAFSKRVLKWDPSSNSGDDGVALDEDKFKECGHQPVSCLLFLYRQAMTLSARLSFFQVLFTHAVMVLQSRATPQRLHSRSLRRCYNELVRVGFHWHLHSLLFYQSHQVLRELPEQITYDIDVTDMREYKTEAMAIVRCILQIIKENARLPDVIMSAFRNAVGPSVEEKEKLAALISDCVTMIPVMLREDTDGALYNIGWHMTLYCMRMSCENLAPEKSADLLEKIATSLVSFPESNDRMEAVKISSVCPDVLAALVFLGRKRGNQAIEPFSTLIEKFLNTSTVDSRHAMQLYYRLFGSIAIQNGPFKCAHHLDISQMLCNEQLVAVHSAVNGLGTRVLWALYRSLCSTHTFSACRARHVLISVLEELEPPVGSGHSCMWKEAMTDPYPPVALVGAKKILQMYGMTAYDRLDEAMSTPNKSKKGDSVYLLALKVIELAEAHDE</sequence>
<dbReference type="EMBL" id="HE573026">
    <property type="protein sequence ID" value="CCC51254.1"/>
    <property type="molecule type" value="Genomic_DNA"/>
</dbReference>
<reference evidence="1" key="1">
    <citation type="journal article" date="2012" name="Proc. Natl. Acad. Sci. U.S.A.">
        <title>Antigenic diversity is generated by distinct evolutionary mechanisms in African trypanosome species.</title>
        <authorList>
            <person name="Jackson A.P."/>
            <person name="Berry A."/>
            <person name="Aslett M."/>
            <person name="Allison H.C."/>
            <person name="Burton P."/>
            <person name="Vavrova-Anderson J."/>
            <person name="Brown R."/>
            <person name="Browne H."/>
            <person name="Corton N."/>
            <person name="Hauser H."/>
            <person name="Gamble J."/>
            <person name="Gilderthorp R."/>
            <person name="Marcello L."/>
            <person name="McQuillan J."/>
            <person name="Otto T.D."/>
            <person name="Quail M.A."/>
            <person name="Sanders M.J."/>
            <person name="van Tonder A."/>
            <person name="Ginger M.L."/>
            <person name="Field M.C."/>
            <person name="Barry J.D."/>
            <person name="Hertz-Fowler C."/>
            <person name="Berriman M."/>
        </authorList>
    </citation>
    <scope>NUCLEOTIDE SEQUENCE</scope>
    <source>
        <strain evidence="1">Y486</strain>
    </source>
</reference>
<dbReference type="InterPro" id="IPR016024">
    <property type="entry name" value="ARM-type_fold"/>
</dbReference>
<proteinExistence type="predicted"/>
<dbReference type="SUPFAM" id="SSF48371">
    <property type="entry name" value="ARM repeat"/>
    <property type="match status" value="1"/>
</dbReference>
<name>G0U5V3_TRYVY</name>
<gene>
    <name evidence="1" type="ORF">TVY486_1003070</name>
</gene>
<dbReference type="VEuPathDB" id="TriTrypDB:TvY486_1003070"/>
<dbReference type="AlphaFoldDB" id="G0U5V3"/>